<dbReference type="EMBL" id="OZ034826">
    <property type="protein sequence ID" value="CAL1681046.1"/>
    <property type="molecule type" value="Genomic_DNA"/>
</dbReference>
<feature type="domain" description="Reverse transcriptase" evidence="1">
    <location>
        <begin position="205"/>
        <end position="482"/>
    </location>
</feature>
<dbReference type="Proteomes" id="UP001497644">
    <property type="component" value="Chromosome 3"/>
</dbReference>
<evidence type="ECO:0000313" key="3">
    <source>
        <dbReference type="Proteomes" id="UP001497644"/>
    </source>
</evidence>
<dbReference type="CDD" id="cd01650">
    <property type="entry name" value="RT_nLTR_like"/>
    <property type="match status" value="1"/>
</dbReference>
<protein>
    <recommendedName>
        <fullName evidence="1">Reverse transcriptase domain-containing protein</fullName>
    </recommendedName>
</protein>
<dbReference type="SUPFAM" id="SSF56672">
    <property type="entry name" value="DNA/RNA polymerases"/>
    <property type="match status" value="1"/>
</dbReference>
<reference evidence="2" key="1">
    <citation type="submission" date="2024-04" db="EMBL/GenBank/DDBJ databases">
        <authorList>
            <consortium name="Molecular Ecology Group"/>
        </authorList>
    </citation>
    <scope>NUCLEOTIDE SEQUENCE</scope>
</reference>
<dbReference type="AlphaFoldDB" id="A0AAV2NPT5"/>
<evidence type="ECO:0000313" key="2">
    <source>
        <dbReference type="EMBL" id="CAL1681046.1"/>
    </source>
</evidence>
<organism evidence="2 3">
    <name type="scientific">Lasius platythorax</name>
    <dbReference type="NCBI Taxonomy" id="488582"/>
    <lineage>
        <taxon>Eukaryota</taxon>
        <taxon>Metazoa</taxon>
        <taxon>Ecdysozoa</taxon>
        <taxon>Arthropoda</taxon>
        <taxon>Hexapoda</taxon>
        <taxon>Insecta</taxon>
        <taxon>Pterygota</taxon>
        <taxon>Neoptera</taxon>
        <taxon>Endopterygota</taxon>
        <taxon>Hymenoptera</taxon>
        <taxon>Apocrita</taxon>
        <taxon>Aculeata</taxon>
        <taxon>Formicoidea</taxon>
        <taxon>Formicidae</taxon>
        <taxon>Formicinae</taxon>
        <taxon>Lasius</taxon>
        <taxon>Lasius</taxon>
    </lineage>
</organism>
<dbReference type="Pfam" id="PF00078">
    <property type="entry name" value="RVT_1"/>
    <property type="match status" value="1"/>
</dbReference>
<dbReference type="InterPro" id="IPR043502">
    <property type="entry name" value="DNA/RNA_pol_sf"/>
</dbReference>
<sequence length="682" mass="78806">MLTAINRNLLPVLDRHAPIREIIRKRPPAPWLNNYIIQKMKQRDRARRAWRKHGKPELYDVFKKLRNRVQSLIREAKKEHYLAAFNCKRGIASTWGELKRLGLIGSSIRNNRCNFDLDVLNNAIILSSSPHPVTQSMCSVSSSLSGNYGRFDETELFFADIPPKALINAILKDRSEAIGVDNISTKCLKLALPSLLPYLLRLSNHMLQGSLYPNLWKSALVKPLPKTKFPGSSTDFRPISLLCTLSKALERIVFDQITDYLETNNLFDDHQSAYRKGFSTQTAALRVTDDMRLAIDKRMVMVAVLFDFSKAFDRVCHDKLLCKLRKLKFLKSVIQWFGNYLKGRKQAVQDVDGRTSSWKYSEQGVPQGSVLGPLLFSLYLSDFSGIIKLCKYSYYADDLLIYLHCPPNTINECIKIINEEIEAIRSWAESNNLLLNNAKTKAMIVGSSRYLNAMRSENMSIIRVGNDPVSFSKSIKYLGIIITNTLDWNEQMTGSVKKINTTLYRLKACKKHLPTTVRATLVTSLINPILDYACSVYYDLTCEQNTKIQRAYNSCIRMIFDVRKDAHITPFYSELNWLKVKDRREYFLGTFMYRLLHTEIPKYLFDCFTFRSQTDVRTTRVSYQILLLPTCRTKTFKKSFEYTAAEFWNNLPEQIRESPNLAFSRTTLYKQLVERHAHDCFL</sequence>
<dbReference type="InterPro" id="IPR000477">
    <property type="entry name" value="RT_dom"/>
</dbReference>
<gene>
    <name evidence="2" type="ORF">LPLAT_LOCUS7205</name>
</gene>
<dbReference type="PANTHER" id="PTHR33332">
    <property type="entry name" value="REVERSE TRANSCRIPTASE DOMAIN-CONTAINING PROTEIN"/>
    <property type="match status" value="1"/>
</dbReference>
<name>A0AAV2NPT5_9HYME</name>
<dbReference type="PROSITE" id="PS50878">
    <property type="entry name" value="RT_POL"/>
    <property type="match status" value="1"/>
</dbReference>
<dbReference type="GO" id="GO:0071897">
    <property type="term" value="P:DNA biosynthetic process"/>
    <property type="evidence" value="ECO:0007669"/>
    <property type="project" value="UniProtKB-ARBA"/>
</dbReference>
<evidence type="ECO:0000259" key="1">
    <source>
        <dbReference type="PROSITE" id="PS50878"/>
    </source>
</evidence>
<proteinExistence type="predicted"/>
<keyword evidence="3" id="KW-1185">Reference proteome</keyword>
<accession>A0AAV2NPT5</accession>